<gene>
    <name evidence="1" type="ORF">A6R68_04340</name>
</gene>
<reference evidence="1 2" key="1">
    <citation type="submission" date="2016-06" db="EMBL/GenBank/DDBJ databases">
        <title>The Draft Genome Sequence and Annotation of the Desert Woodrat Neotoma lepida.</title>
        <authorList>
            <person name="Campbell M."/>
            <person name="Oakeson K.F."/>
            <person name="Yandell M."/>
            <person name="Halpert J.R."/>
            <person name="Dearing D."/>
        </authorList>
    </citation>
    <scope>NUCLEOTIDE SEQUENCE [LARGE SCALE GENOMIC DNA]</scope>
    <source>
        <strain evidence="1">417</strain>
        <tissue evidence="1">Liver</tissue>
    </source>
</reference>
<comment type="caution">
    <text evidence="1">The sequence shown here is derived from an EMBL/GenBank/DDBJ whole genome shotgun (WGS) entry which is preliminary data.</text>
</comment>
<name>A0A1A6GLN4_NEOLE</name>
<sequence length="83" mass="9570">MILNLFRLLLPETRNQLSLDQENDYKVVMKQMEVALQQLLSYGKEKQPQDTAHKEPLSYMVSVVRIRSANDLGVSGPIEEPRK</sequence>
<feature type="non-terminal residue" evidence="1">
    <location>
        <position position="83"/>
    </location>
</feature>
<dbReference type="AlphaFoldDB" id="A0A1A6GLN4"/>
<protein>
    <submittedName>
        <fullName evidence="1">Uncharacterized protein</fullName>
    </submittedName>
</protein>
<proteinExistence type="predicted"/>
<accession>A0A1A6GLN4</accession>
<dbReference type="EMBL" id="LZPO01087149">
    <property type="protein sequence ID" value="OBS67126.1"/>
    <property type="molecule type" value="Genomic_DNA"/>
</dbReference>
<keyword evidence="2" id="KW-1185">Reference proteome</keyword>
<organism evidence="1 2">
    <name type="scientific">Neotoma lepida</name>
    <name type="common">Desert woodrat</name>
    <dbReference type="NCBI Taxonomy" id="56216"/>
    <lineage>
        <taxon>Eukaryota</taxon>
        <taxon>Metazoa</taxon>
        <taxon>Chordata</taxon>
        <taxon>Craniata</taxon>
        <taxon>Vertebrata</taxon>
        <taxon>Euteleostomi</taxon>
        <taxon>Mammalia</taxon>
        <taxon>Eutheria</taxon>
        <taxon>Euarchontoglires</taxon>
        <taxon>Glires</taxon>
        <taxon>Rodentia</taxon>
        <taxon>Myomorpha</taxon>
        <taxon>Muroidea</taxon>
        <taxon>Cricetidae</taxon>
        <taxon>Neotominae</taxon>
        <taxon>Neotoma</taxon>
    </lineage>
</organism>
<evidence type="ECO:0000313" key="2">
    <source>
        <dbReference type="Proteomes" id="UP000092124"/>
    </source>
</evidence>
<evidence type="ECO:0000313" key="1">
    <source>
        <dbReference type="EMBL" id="OBS67126.1"/>
    </source>
</evidence>
<dbReference type="Proteomes" id="UP000092124">
    <property type="component" value="Unassembled WGS sequence"/>
</dbReference>